<evidence type="ECO:0000259" key="3">
    <source>
        <dbReference type="Pfam" id="PF00884"/>
    </source>
</evidence>
<evidence type="ECO:0000313" key="4">
    <source>
        <dbReference type="EMBL" id="GAA4459833.1"/>
    </source>
</evidence>
<dbReference type="Gene3D" id="3.30.1120.10">
    <property type="match status" value="1"/>
</dbReference>
<dbReference type="Proteomes" id="UP001500840">
    <property type="component" value="Unassembled WGS sequence"/>
</dbReference>
<dbReference type="EMBL" id="BAABGA010000049">
    <property type="protein sequence ID" value="GAA4459833.1"/>
    <property type="molecule type" value="Genomic_DNA"/>
</dbReference>
<dbReference type="RefSeq" id="WP_345324881.1">
    <property type="nucleotide sequence ID" value="NZ_BAABGA010000049.1"/>
</dbReference>
<proteinExistence type="inferred from homology"/>
<sequence length="597" mass="65286">MKPSFLIFSLVITVATFVRGDEVRPNIVVFYTDDHGYADLSCQGVFDDVKTPNVDALARSGVLARNGYSTAPQCVPSRAGLLIGKFQSRFGVEANGQSLDGFDRELTIAERLQSVGYITAQFGKWHLGVGSKITEHGFKHVFNQNAQRPFAANITLDGADREMSNLPPTMYHVDGCSKAAAAVIERYKDEPFFLYVAYRAPHVPLDAPLKYLDRFPGKMPERRRQALAMLSAVDDGVGLITNTLAKHNLTEKTLIFYIGDNGAPLKIHKRDTPGGGPGWDGSLNDPLNGEKGMLSEGGMHVPFVIAWPGIIPGGQIYDHPVSSLDVAATAAGIANLETRPGDLDGVNLLPYLSGQLRTPPHDALMWRWTAQSAIRESDWKLLRGGDREYLYDLSNDIEEQHNVLRTHPEIATRLRGKLSAWARELTPPGLATQEMSKAASDYFDFYLDGKPATQIQRKSESTLSNQSDVPWLVRGGEMKSVATGVQITAGKSGKKQKPFITRSGLNLLGPVKANVVLKTDTPGELSITWRNLGDKDFTPDKRVSVALSNSEDWQNVALQLPGGTKIIHVRLQVPGGITTIKSIELHSANAKPVTLTE</sequence>
<dbReference type="InterPro" id="IPR017850">
    <property type="entry name" value="Alkaline_phosphatase_core_sf"/>
</dbReference>
<dbReference type="SUPFAM" id="SSF53649">
    <property type="entry name" value="Alkaline phosphatase-like"/>
    <property type="match status" value="1"/>
</dbReference>
<dbReference type="PANTHER" id="PTHR42693">
    <property type="entry name" value="ARYLSULFATASE FAMILY MEMBER"/>
    <property type="match status" value="1"/>
</dbReference>
<keyword evidence="5" id="KW-1185">Reference proteome</keyword>
<protein>
    <submittedName>
        <fullName evidence="4">Sulfatase-like hydrolase/transferase</fullName>
    </submittedName>
</protein>
<dbReference type="Pfam" id="PF00884">
    <property type="entry name" value="Sulfatase"/>
    <property type="match status" value="1"/>
</dbReference>
<comment type="caution">
    <text evidence="4">The sequence shown here is derived from an EMBL/GenBank/DDBJ whole genome shotgun (WGS) entry which is preliminary data.</text>
</comment>
<reference evidence="5" key="1">
    <citation type="journal article" date="2019" name="Int. J. Syst. Evol. Microbiol.">
        <title>The Global Catalogue of Microorganisms (GCM) 10K type strain sequencing project: providing services to taxonomists for standard genome sequencing and annotation.</title>
        <authorList>
            <consortium name="The Broad Institute Genomics Platform"/>
            <consortium name="The Broad Institute Genome Sequencing Center for Infectious Disease"/>
            <person name="Wu L."/>
            <person name="Ma J."/>
        </authorList>
    </citation>
    <scope>NUCLEOTIDE SEQUENCE [LARGE SCALE GENOMIC DNA]</scope>
    <source>
        <strain evidence="5">JCM 17759</strain>
    </source>
</reference>
<evidence type="ECO:0000313" key="5">
    <source>
        <dbReference type="Proteomes" id="UP001500840"/>
    </source>
</evidence>
<feature type="domain" description="Sulfatase N-terminal" evidence="3">
    <location>
        <begin position="25"/>
        <end position="335"/>
    </location>
</feature>
<gene>
    <name evidence="4" type="ORF">GCM10023156_39910</name>
</gene>
<accession>A0ABP8N1S6</accession>
<name>A0ABP8N1S6_9BACT</name>
<dbReference type="InterPro" id="IPR050738">
    <property type="entry name" value="Sulfatase"/>
</dbReference>
<organism evidence="4 5">
    <name type="scientific">Novipirellula rosea</name>
    <dbReference type="NCBI Taxonomy" id="1031540"/>
    <lineage>
        <taxon>Bacteria</taxon>
        <taxon>Pseudomonadati</taxon>
        <taxon>Planctomycetota</taxon>
        <taxon>Planctomycetia</taxon>
        <taxon>Pirellulales</taxon>
        <taxon>Pirellulaceae</taxon>
        <taxon>Novipirellula</taxon>
    </lineage>
</organism>
<evidence type="ECO:0000256" key="1">
    <source>
        <dbReference type="ARBA" id="ARBA00008779"/>
    </source>
</evidence>
<keyword evidence="2" id="KW-0378">Hydrolase</keyword>
<dbReference type="PANTHER" id="PTHR42693:SF53">
    <property type="entry name" value="ENDO-4-O-SULFATASE"/>
    <property type="match status" value="1"/>
</dbReference>
<comment type="similarity">
    <text evidence="1">Belongs to the sulfatase family.</text>
</comment>
<dbReference type="Gene3D" id="3.40.720.10">
    <property type="entry name" value="Alkaline Phosphatase, subunit A"/>
    <property type="match status" value="1"/>
</dbReference>
<evidence type="ECO:0000256" key="2">
    <source>
        <dbReference type="ARBA" id="ARBA00022801"/>
    </source>
</evidence>
<dbReference type="InterPro" id="IPR000917">
    <property type="entry name" value="Sulfatase_N"/>
</dbReference>